<protein>
    <recommendedName>
        <fullName evidence="1">diguanylate cyclase</fullName>
        <ecNumber evidence="1">2.7.7.65</ecNumber>
    </recommendedName>
</protein>
<reference evidence="5 6" key="1">
    <citation type="submission" date="2017-08" db="EMBL/GenBank/DDBJ databases">
        <title>Infants hospitalized years apart are colonized by the same room-sourced microbial strains.</title>
        <authorList>
            <person name="Brooks B."/>
            <person name="Olm M.R."/>
            <person name="Firek B.A."/>
            <person name="Baker R."/>
            <person name="Thomas B.C."/>
            <person name="Morowitz M.J."/>
            <person name="Banfield J.F."/>
        </authorList>
    </citation>
    <scope>NUCLEOTIDE SEQUENCE [LARGE SCALE GENOMIC DNA]</scope>
    <source>
        <strain evidence="5">S2_012_000_R2_81</strain>
    </source>
</reference>
<dbReference type="InterPro" id="IPR011110">
    <property type="entry name" value="Reg_prop"/>
</dbReference>
<dbReference type="NCBIfam" id="TIGR00254">
    <property type="entry name" value="GGDEF"/>
    <property type="match status" value="1"/>
</dbReference>
<gene>
    <name evidence="5" type="ORF">DI603_06665</name>
</gene>
<dbReference type="Pfam" id="PF00990">
    <property type="entry name" value="GGDEF"/>
    <property type="match status" value="1"/>
</dbReference>
<dbReference type="PANTHER" id="PTHR45138">
    <property type="entry name" value="REGULATORY COMPONENTS OF SENSORY TRANSDUCTION SYSTEM"/>
    <property type="match status" value="1"/>
</dbReference>
<evidence type="ECO:0000256" key="1">
    <source>
        <dbReference type="ARBA" id="ARBA00012528"/>
    </source>
</evidence>
<proteinExistence type="predicted"/>
<dbReference type="Pfam" id="PF07495">
    <property type="entry name" value="Y_Y_Y"/>
    <property type="match status" value="1"/>
</dbReference>
<comment type="caution">
    <text evidence="5">The sequence shown here is derived from an EMBL/GenBank/DDBJ whole genome shotgun (WGS) entry which is preliminary data.</text>
</comment>
<dbReference type="GO" id="GO:0052621">
    <property type="term" value="F:diguanylate cyclase activity"/>
    <property type="evidence" value="ECO:0007669"/>
    <property type="project" value="UniProtKB-EC"/>
</dbReference>
<keyword evidence="3" id="KW-0732">Signal</keyword>
<name>A0A2W5FW28_9BURK</name>
<dbReference type="CDD" id="cd01949">
    <property type="entry name" value="GGDEF"/>
    <property type="match status" value="1"/>
</dbReference>
<dbReference type="InterPro" id="IPR029787">
    <property type="entry name" value="Nucleotide_cyclase"/>
</dbReference>
<dbReference type="PANTHER" id="PTHR45138:SF9">
    <property type="entry name" value="DIGUANYLATE CYCLASE DGCM-RELATED"/>
    <property type="match status" value="1"/>
</dbReference>
<dbReference type="GO" id="GO:0005886">
    <property type="term" value="C:plasma membrane"/>
    <property type="evidence" value="ECO:0007669"/>
    <property type="project" value="TreeGrafter"/>
</dbReference>
<dbReference type="Gene3D" id="2.60.40.10">
    <property type="entry name" value="Immunoglobulins"/>
    <property type="match status" value="1"/>
</dbReference>
<dbReference type="Proteomes" id="UP000249633">
    <property type="component" value="Unassembled WGS sequence"/>
</dbReference>
<organism evidence="5 6">
    <name type="scientific">Roseateles depolymerans</name>
    <dbReference type="NCBI Taxonomy" id="76731"/>
    <lineage>
        <taxon>Bacteria</taxon>
        <taxon>Pseudomonadati</taxon>
        <taxon>Pseudomonadota</taxon>
        <taxon>Betaproteobacteria</taxon>
        <taxon>Burkholderiales</taxon>
        <taxon>Sphaerotilaceae</taxon>
        <taxon>Roseateles</taxon>
    </lineage>
</organism>
<sequence length="977" mass="106297">MVRWAWAALALWAAAAHALSPHFEAVAADQIPREVVGALAQDRAGFLWVATGDGLTRFDGQRLQAQELTEGRNDTERKLGWVRTLVASRDGRVWIGSEAQGLAVYDPRDESLRRVGPPGAAAVLALAEDGHGGVWVGSMGGGLSHYDSPAAPPHRWRADGRPGSLADDRIQSLLLDRSGALWVGGWGGLARLTNGLFTPMAPALAGQAVHALHETRDGALWAGSAEGRLWRRGPDGQELTLDSSLAGGVRALAEPTAGELWVARDHGIEIRDARDGRLVQWLRHDPLRPGSLPSATITALLVDDRGVVWVGSLGAGLQRLASQHGALSIRGADPDPASPLAQPSVQTLLALRDGRLWAGTESGDIAVLNAQLQLVGHGPRMERSADSMAQARDGSIWVGSAGRLQQFDPDGRLRQTLIHAGGPSRRLLACPDGSLWMAAGDGLWRLPPGAKALQRLTLDDGRPLTGMVRALALDAQGNLWVGGTQGLLRVPAGAARASPVRSPPGEGLSSTVVTGLLYDSRGRLWLDTPVAGLHRLIEWRDGQARFDRISERLGQVGRPFGVNLLEDRLGRIWTQMQVYDPATDTLTALGPADGVRMGMHWFYAYTQLPDGRLLFGGSRGVLEVNPEAWQPPSARPRPQLRIAALAVDGQRRPVQQALQGLQLQPGEQHLHVDVALLGVADAAQQRYQYRLAGLDKDWQTALPGQQQLSFVQLPPGRYRLELRTDEQAAALALPLEVRPYWWQSGWVWPPALLLLLGSMAWAVRRRERHLLARQHELERHVRERTQALEEVSLTDPLTGLRNRRYLLDRIDADCAAACRRAGQPDADLLFFLIDLDHFKQLNDRHGHAAGDAVLSGLRARLEHTFRTGDALVRWGGEELLVLARDMDRHHAAELAERLRASIADTPFDTPVGPLQVTCSIGFAAYPARPEHPEAWTWQAVLAAADRALYAAKHAGRNRWVAGSVEPQLQPADVAVNP</sequence>
<feature type="signal peptide" evidence="3">
    <location>
        <begin position="1"/>
        <end position="18"/>
    </location>
</feature>
<dbReference type="SUPFAM" id="SSF63829">
    <property type="entry name" value="Calcium-dependent phosphotriesterase"/>
    <property type="match status" value="2"/>
</dbReference>
<dbReference type="SUPFAM" id="SSF55073">
    <property type="entry name" value="Nucleotide cyclase"/>
    <property type="match status" value="1"/>
</dbReference>
<dbReference type="EMBL" id="QFOD01000005">
    <property type="protein sequence ID" value="PZP33769.1"/>
    <property type="molecule type" value="Genomic_DNA"/>
</dbReference>
<evidence type="ECO:0000313" key="5">
    <source>
        <dbReference type="EMBL" id="PZP33769.1"/>
    </source>
</evidence>
<feature type="chain" id="PRO_5016012587" description="diguanylate cyclase" evidence="3">
    <location>
        <begin position="19"/>
        <end position="977"/>
    </location>
</feature>
<dbReference type="Gene3D" id="2.130.10.10">
    <property type="entry name" value="YVTN repeat-like/Quinoprotein amine dehydrogenase"/>
    <property type="match status" value="4"/>
</dbReference>
<dbReference type="Gene3D" id="3.30.70.270">
    <property type="match status" value="1"/>
</dbReference>
<dbReference type="InterPro" id="IPR013783">
    <property type="entry name" value="Ig-like_fold"/>
</dbReference>
<evidence type="ECO:0000313" key="6">
    <source>
        <dbReference type="Proteomes" id="UP000249633"/>
    </source>
</evidence>
<dbReference type="InterPro" id="IPR043128">
    <property type="entry name" value="Rev_trsase/Diguanyl_cyclase"/>
</dbReference>
<dbReference type="PROSITE" id="PS50887">
    <property type="entry name" value="GGDEF"/>
    <property type="match status" value="1"/>
</dbReference>
<dbReference type="FunFam" id="3.30.70.270:FF:000001">
    <property type="entry name" value="Diguanylate cyclase domain protein"/>
    <property type="match status" value="1"/>
</dbReference>
<comment type="catalytic activity">
    <reaction evidence="2">
        <text>2 GTP = 3',3'-c-di-GMP + 2 diphosphate</text>
        <dbReference type="Rhea" id="RHEA:24898"/>
        <dbReference type="ChEBI" id="CHEBI:33019"/>
        <dbReference type="ChEBI" id="CHEBI:37565"/>
        <dbReference type="ChEBI" id="CHEBI:58805"/>
        <dbReference type="EC" id="2.7.7.65"/>
    </reaction>
</comment>
<dbReference type="Pfam" id="PF07494">
    <property type="entry name" value="Reg_prop"/>
    <property type="match status" value="1"/>
</dbReference>
<evidence type="ECO:0000256" key="2">
    <source>
        <dbReference type="ARBA" id="ARBA00034247"/>
    </source>
</evidence>
<feature type="domain" description="GGDEF" evidence="4">
    <location>
        <begin position="826"/>
        <end position="964"/>
    </location>
</feature>
<dbReference type="EC" id="2.7.7.65" evidence="1"/>
<dbReference type="AlphaFoldDB" id="A0A2W5FW28"/>
<dbReference type="GO" id="GO:1902201">
    <property type="term" value="P:negative regulation of bacterial-type flagellum-dependent cell motility"/>
    <property type="evidence" value="ECO:0007669"/>
    <property type="project" value="TreeGrafter"/>
</dbReference>
<dbReference type="SMART" id="SM00267">
    <property type="entry name" value="GGDEF"/>
    <property type="match status" value="1"/>
</dbReference>
<dbReference type="InterPro" id="IPR000160">
    <property type="entry name" value="GGDEF_dom"/>
</dbReference>
<evidence type="ECO:0000256" key="3">
    <source>
        <dbReference type="SAM" id="SignalP"/>
    </source>
</evidence>
<dbReference type="InterPro" id="IPR011123">
    <property type="entry name" value="Y_Y_Y"/>
</dbReference>
<dbReference type="SUPFAM" id="SSF101898">
    <property type="entry name" value="NHL repeat"/>
    <property type="match status" value="1"/>
</dbReference>
<dbReference type="InterPro" id="IPR050469">
    <property type="entry name" value="Diguanylate_Cyclase"/>
</dbReference>
<dbReference type="GO" id="GO:0043709">
    <property type="term" value="P:cell adhesion involved in single-species biofilm formation"/>
    <property type="evidence" value="ECO:0007669"/>
    <property type="project" value="TreeGrafter"/>
</dbReference>
<dbReference type="InterPro" id="IPR015943">
    <property type="entry name" value="WD40/YVTN_repeat-like_dom_sf"/>
</dbReference>
<accession>A0A2W5FW28</accession>
<evidence type="ECO:0000259" key="4">
    <source>
        <dbReference type="PROSITE" id="PS50887"/>
    </source>
</evidence>